<dbReference type="InterPro" id="IPR012902">
    <property type="entry name" value="N_methyl_site"/>
</dbReference>
<dbReference type="Pfam" id="PF00114">
    <property type="entry name" value="Pilin"/>
    <property type="match status" value="1"/>
</dbReference>
<comment type="similarity">
    <text evidence="1 3">Belongs to the N-Me-Phe pilin family.</text>
</comment>
<keyword evidence="4" id="KW-0812">Transmembrane</keyword>
<keyword evidence="2" id="KW-0488">Methylation</keyword>
<sequence length="163" mass="16639">MNRRLIARNVQKGFTLIELMIVVAIIGILAAVALPAYQDYTARSQVTAALAEITPAKTNIEEKLSQGITAAQATALTGNTAANAQLAGLSSNVTSRCSAIALNVATTGASTITCTIAGTASINGQTIVWTRTQDTTAGAAGSWTCTSNVVEKLRPKTCAAAAA</sequence>
<keyword evidence="6" id="KW-1185">Reference proteome</keyword>
<dbReference type="RefSeq" id="WP_125965373.1">
    <property type="nucleotide sequence ID" value="NZ_RXFQ01000006.1"/>
</dbReference>
<organism evidence="5 6">
    <name type="scientific">Variovorax beijingensis</name>
    <dbReference type="NCBI Taxonomy" id="2496117"/>
    <lineage>
        <taxon>Bacteria</taxon>
        <taxon>Pseudomonadati</taxon>
        <taxon>Pseudomonadota</taxon>
        <taxon>Betaproteobacteria</taxon>
        <taxon>Burkholderiales</taxon>
        <taxon>Comamonadaceae</taxon>
        <taxon>Variovorax</taxon>
    </lineage>
</organism>
<proteinExistence type="inferred from homology"/>
<dbReference type="InterPro" id="IPR001082">
    <property type="entry name" value="Pilin"/>
</dbReference>
<evidence type="ECO:0000256" key="1">
    <source>
        <dbReference type="ARBA" id="ARBA00005233"/>
    </source>
</evidence>
<feature type="transmembrane region" description="Helical" evidence="4">
    <location>
        <begin position="12"/>
        <end position="37"/>
    </location>
</feature>
<dbReference type="PROSITE" id="PS00409">
    <property type="entry name" value="PROKAR_NTER_METHYL"/>
    <property type="match status" value="1"/>
</dbReference>
<dbReference type="PANTHER" id="PTHR30093:SF34">
    <property type="entry name" value="PREPILIN PEPTIDASE-DEPENDENT PROTEIN D"/>
    <property type="match status" value="1"/>
</dbReference>
<dbReference type="NCBIfam" id="TIGR02532">
    <property type="entry name" value="IV_pilin_GFxxxE"/>
    <property type="match status" value="1"/>
</dbReference>
<gene>
    <name evidence="5" type="ORF">EJO66_12580</name>
</gene>
<evidence type="ECO:0000313" key="6">
    <source>
        <dbReference type="Proteomes" id="UP000271137"/>
    </source>
</evidence>
<evidence type="ECO:0000256" key="2">
    <source>
        <dbReference type="ARBA" id="ARBA00022481"/>
    </source>
</evidence>
<evidence type="ECO:0000256" key="4">
    <source>
        <dbReference type="SAM" id="Phobius"/>
    </source>
</evidence>
<dbReference type="PANTHER" id="PTHR30093">
    <property type="entry name" value="GENERAL SECRETION PATHWAY PROTEIN G"/>
    <property type="match status" value="1"/>
</dbReference>
<accession>A0ABY0A7Y4</accession>
<protein>
    <submittedName>
        <fullName evidence="5">Pilin</fullName>
    </submittedName>
</protein>
<dbReference type="Proteomes" id="UP000271137">
    <property type="component" value="Unassembled WGS sequence"/>
</dbReference>
<dbReference type="Pfam" id="PF07963">
    <property type="entry name" value="N_methyl"/>
    <property type="match status" value="1"/>
</dbReference>
<reference evidence="5 6" key="1">
    <citation type="submission" date="2018-12" db="EMBL/GenBank/DDBJ databases">
        <title>The genome sequences of strain 502.</title>
        <authorList>
            <person name="Gao J."/>
            <person name="Sun J."/>
        </authorList>
    </citation>
    <scope>NUCLEOTIDE SEQUENCE [LARGE SCALE GENOMIC DNA]</scope>
    <source>
        <strain evidence="5 6">502</strain>
    </source>
</reference>
<comment type="caution">
    <text evidence="5">The sequence shown here is derived from an EMBL/GenBank/DDBJ whole genome shotgun (WGS) entry which is preliminary data.</text>
</comment>
<evidence type="ECO:0000256" key="3">
    <source>
        <dbReference type="RuleBase" id="RU000389"/>
    </source>
</evidence>
<dbReference type="Gene3D" id="3.30.700.10">
    <property type="entry name" value="Glycoprotein, Type 4 Pilin"/>
    <property type="match status" value="1"/>
</dbReference>
<dbReference type="EMBL" id="RXFQ01000006">
    <property type="protein sequence ID" value="RSZ37532.1"/>
    <property type="molecule type" value="Genomic_DNA"/>
</dbReference>
<dbReference type="InterPro" id="IPR045584">
    <property type="entry name" value="Pilin-like"/>
</dbReference>
<keyword evidence="4" id="KW-1133">Transmembrane helix</keyword>
<keyword evidence="4" id="KW-0472">Membrane</keyword>
<evidence type="ECO:0000313" key="5">
    <source>
        <dbReference type="EMBL" id="RSZ37532.1"/>
    </source>
</evidence>
<dbReference type="SUPFAM" id="SSF54523">
    <property type="entry name" value="Pili subunits"/>
    <property type="match status" value="1"/>
</dbReference>
<keyword evidence="3" id="KW-0281">Fimbrium</keyword>
<name>A0ABY0A7Y4_9BURK</name>